<dbReference type="InterPro" id="IPR013249">
    <property type="entry name" value="RNA_pol_sigma70_r4_t2"/>
</dbReference>
<feature type="domain" description="RNA polymerase sigma factor 70 region 4 type 2" evidence="6">
    <location>
        <begin position="111"/>
        <end position="161"/>
    </location>
</feature>
<dbReference type="NCBIfam" id="TIGR02937">
    <property type="entry name" value="sigma70-ECF"/>
    <property type="match status" value="1"/>
</dbReference>
<comment type="similarity">
    <text evidence="1">Belongs to the sigma-70 factor family. ECF subfamily.</text>
</comment>
<dbReference type="CDD" id="cd06171">
    <property type="entry name" value="Sigma70_r4"/>
    <property type="match status" value="1"/>
</dbReference>
<dbReference type="AlphaFoldDB" id="A0A1E5LI98"/>
<dbReference type="InterPro" id="IPR013325">
    <property type="entry name" value="RNA_pol_sigma_r2"/>
</dbReference>
<dbReference type="PANTHER" id="PTHR43133">
    <property type="entry name" value="RNA POLYMERASE ECF-TYPE SIGMA FACTO"/>
    <property type="match status" value="1"/>
</dbReference>
<dbReference type="Pfam" id="PF04542">
    <property type="entry name" value="Sigma70_r2"/>
    <property type="match status" value="1"/>
</dbReference>
<reference evidence="7 8" key="1">
    <citation type="submission" date="2016-08" db="EMBL/GenBank/DDBJ databases">
        <title>Genome of Bacillus solimangrovi GH2-4.</title>
        <authorList>
            <person name="Lim S."/>
            <person name="Kim B.-C."/>
        </authorList>
    </citation>
    <scope>NUCLEOTIDE SEQUENCE [LARGE SCALE GENOMIC DNA]</scope>
    <source>
        <strain evidence="7 8">GH2-4</strain>
    </source>
</reference>
<evidence type="ECO:0000256" key="3">
    <source>
        <dbReference type="ARBA" id="ARBA00023082"/>
    </source>
</evidence>
<comment type="caution">
    <text evidence="7">The sequence shown here is derived from an EMBL/GenBank/DDBJ whole genome shotgun (WGS) entry which is preliminary data.</text>
</comment>
<dbReference type="SUPFAM" id="SSF88946">
    <property type="entry name" value="Sigma2 domain of RNA polymerase sigma factors"/>
    <property type="match status" value="1"/>
</dbReference>
<dbReference type="GO" id="GO:0016987">
    <property type="term" value="F:sigma factor activity"/>
    <property type="evidence" value="ECO:0007669"/>
    <property type="project" value="UniProtKB-KW"/>
</dbReference>
<dbReference type="Pfam" id="PF08281">
    <property type="entry name" value="Sigma70_r4_2"/>
    <property type="match status" value="1"/>
</dbReference>
<name>A0A1E5LI98_9BACI</name>
<evidence type="ECO:0000256" key="2">
    <source>
        <dbReference type="ARBA" id="ARBA00023015"/>
    </source>
</evidence>
<protein>
    <recommendedName>
        <fullName evidence="9">RNA polymerase subunit sigma-70</fullName>
    </recommendedName>
</protein>
<dbReference type="GO" id="GO:0003677">
    <property type="term" value="F:DNA binding"/>
    <property type="evidence" value="ECO:0007669"/>
    <property type="project" value="InterPro"/>
</dbReference>
<dbReference type="RefSeq" id="WP_069716205.1">
    <property type="nucleotide sequence ID" value="NZ_MJEH01000009.1"/>
</dbReference>
<sequence length="180" mass="21514">MDQNRFNQLKKRDEDAFLEMMHLYRNTVYFTALTYMKNEQEALEAVQEVTFRAFKNYHKIKKSSAIKAWLTKITINYCLDELKKRTNIHHDDTYMQELSKEQNDWFTSIFISEAIQTLKPKYQVVLILKYQQDMTNVQIAESLSMPIGTVKTYLNRSLKDLKAYMKKGGIEHYEAERLFK</sequence>
<dbReference type="Gene3D" id="1.10.10.10">
    <property type="entry name" value="Winged helix-like DNA-binding domain superfamily/Winged helix DNA-binding domain"/>
    <property type="match status" value="1"/>
</dbReference>
<dbReference type="InterPro" id="IPR036388">
    <property type="entry name" value="WH-like_DNA-bd_sf"/>
</dbReference>
<dbReference type="STRING" id="1305675.BFG57_11375"/>
<dbReference type="InterPro" id="IPR007627">
    <property type="entry name" value="RNA_pol_sigma70_r2"/>
</dbReference>
<evidence type="ECO:0000256" key="1">
    <source>
        <dbReference type="ARBA" id="ARBA00010641"/>
    </source>
</evidence>
<feature type="domain" description="RNA polymerase sigma-70 region 2" evidence="5">
    <location>
        <begin position="22"/>
        <end position="86"/>
    </location>
</feature>
<dbReference type="EMBL" id="MJEH01000009">
    <property type="protein sequence ID" value="OEH93776.1"/>
    <property type="molecule type" value="Genomic_DNA"/>
</dbReference>
<accession>A0A1E5LI98</accession>
<proteinExistence type="inferred from homology"/>
<dbReference type="SUPFAM" id="SSF88659">
    <property type="entry name" value="Sigma3 and sigma4 domains of RNA polymerase sigma factors"/>
    <property type="match status" value="1"/>
</dbReference>
<dbReference type="PANTHER" id="PTHR43133:SF51">
    <property type="entry name" value="RNA POLYMERASE SIGMA FACTOR"/>
    <property type="match status" value="1"/>
</dbReference>
<dbReference type="Proteomes" id="UP000095209">
    <property type="component" value="Unassembled WGS sequence"/>
</dbReference>
<dbReference type="Gene3D" id="1.10.1740.10">
    <property type="match status" value="1"/>
</dbReference>
<keyword evidence="4" id="KW-0804">Transcription</keyword>
<dbReference type="InterPro" id="IPR014284">
    <property type="entry name" value="RNA_pol_sigma-70_dom"/>
</dbReference>
<dbReference type="InterPro" id="IPR039425">
    <property type="entry name" value="RNA_pol_sigma-70-like"/>
</dbReference>
<evidence type="ECO:0000313" key="8">
    <source>
        <dbReference type="Proteomes" id="UP000095209"/>
    </source>
</evidence>
<evidence type="ECO:0000256" key="4">
    <source>
        <dbReference type="ARBA" id="ARBA00023163"/>
    </source>
</evidence>
<dbReference type="InterPro" id="IPR013324">
    <property type="entry name" value="RNA_pol_sigma_r3/r4-like"/>
</dbReference>
<evidence type="ECO:0000313" key="7">
    <source>
        <dbReference type="EMBL" id="OEH93776.1"/>
    </source>
</evidence>
<dbReference type="OrthoDB" id="9782703at2"/>
<dbReference type="GO" id="GO:0006352">
    <property type="term" value="P:DNA-templated transcription initiation"/>
    <property type="evidence" value="ECO:0007669"/>
    <property type="project" value="InterPro"/>
</dbReference>
<evidence type="ECO:0000259" key="5">
    <source>
        <dbReference type="Pfam" id="PF04542"/>
    </source>
</evidence>
<keyword evidence="8" id="KW-1185">Reference proteome</keyword>
<keyword evidence="2" id="KW-0805">Transcription regulation</keyword>
<evidence type="ECO:0008006" key="9">
    <source>
        <dbReference type="Google" id="ProtNLM"/>
    </source>
</evidence>
<keyword evidence="3" id="KW-0731">Sigma factor</keyword>
<evidence type="ECO:0000259" key="6">
    <source>
        <dbReference type="Pfam" id="PF08281"/>
    </source>
</evidence>
<organism evidence="7 8">
    <name type="scientific">Bacillus solimangrovi</name>
    <dbReference type="NCBI Taxonomy" id="1305675"/>
    <lineage>
        <taxon>Bacteria</taxon>
        <taxon>Bacillati</taxon>
        <taxon>Bacillota</taxon>
        <taxon>Bacilli</taxon>
        <taxon>Bacillales</taxon>
        <taxon>Bacillaceae</taxon>
        <taxon>Bacillus</taxon>
    </lineage>
</organism>
<gene>
    <name evidence="7" type="ORF">BFG57_11375</name>
</gene>